<dbReference type="AlphaFoldDB" id="A0A5M3X7U3"/>
<reference evidence="1 2" key="1">
    <citation type="submission" date="2019-10" db="EMBL/GenBank/DDBJ databases">
        <title>Whole genome shotgun sequence of Acrocarpospora macrocephala NBRC 16266.</title>
        <authorList>
            <person name="Ichikawa N."/>
            <person name="Kimura A."/>
            <person name="Kitahashi Y."/>
            <person name="Komaki H."/>
            <person name="Oguchi A."/>
        </authorList>
    </citation>
    <scope>NUCLEOTIDE SEQUENCE [LARGE SCALE GENOMIC DNA]</scope>
    <source>
        <strain evidence="1 2">NBRC 16266</strain>
    </source>
</reference>
<evidence type="ECO:0000313" key="1">
    <source>
        <dbReference type="EMBL" id="GES16249.1"/>
    </source>
</evidence>
<sequence length="71" mass="7560">MAHAAAWAGCAATASGAVNARPSGRSRRRHRLWVKSLDVKSLDMDNLTYGGRGLRGGYGAVEDEFLLEAAL</sequence>
<protein>
    <submittedName>
        <fullName evidence="1">Uncharacterized protein</fullName>
    </submittedName>
</protein>
<proteinExistence type="predicted"/>
<name>A0A5M3X7U3_9ACTN</name>
<evidence type="ECO:0000313" key="2">
    <source>
        <dbReference type="Proteomes" id="UP000331127"/>
    </source>
</evidence>
<dbReference type="Proteomes" id="UP000331127">
    <property type="component" value="Unassembled WGS sequence"/>
</dbReference>
<gene>
    <name evidence="1" type="ORF">Amac_098470</name>
</gene>
<accession>A0A5M3X7U3</accession>
<keyword evidence="2" id="KW-1185">Reference proteome</keyword>
<comment type="caution">
    <text evidence="1">The sequence shown here is derived from an EMBL/GenBank/DDBJ whole genome shotgun (WGS) entry which is preliminary data.</text>
</comment>
<organism evidence="1 2">
    <name type="scientific">Acrocarpospora macrocephala</name>
    <dbReference type="NCBI Taxonomy" id="150177"/>
    <lineage>
        <taxon>Bacteria</taxon>
        <taxon>Bacillati</taxon>
        <taxon>Actinomycetota</taxon>
        <taxon>Actinomycetes</taxon>
        <taxon>Streptosporangiales</taxon>
        <taxon>Streptosporangiaceae</taxon>
        <taxon>Acrocarpospora</taxon>
    </lineage>
</organism>
<dbReference type="EMBL" id="BLAE01000095">
    <property type="protein sequence ID" value="GES16249.1"/>
    <property type="molecule type" value="Genomic_DNA"/>
</dbReference>